<proteinExistence type="inferred from homology"/>
<dbReference type="InterPro" id="IPR009053">
    <property type="entry name" value="Prefoldin"/>
</dbReference>
<organism evidence="6 7">
    <name type="scientific">Prunus mume</name>
    <name type="common">Japanese apricot</name>
    <name type="synonym">Armeniaca mume</name>
    <dbReference type="NCBI Taxonomy" id="102107"/>
    <lineage>
        <taxon>Eukaryota</taxon>
        <taxon>Viridiplantae</taxon>
        <taxon>Streptophyta</taxon>
        <taxon>Embryophyta</taxon>
        <taxon>Tracheophyta</taxon>
        <taxon>Spermatophyta</taxon>
        <taxon>Magnoliopsida</taxon>
        <taxon>eudicotyledons</taxon>
        <taxon>Gunneridae</taxon>
        <taxon>Pentapetalae</taxon>
        <taxon>rosids</taxon>
        <taxon>fabids</taxon>
        <taxon>Rosales</taxon>
        <taxon>Rosaceae</taxon>
        <taxon>Amygdaloideae</taxon>
        <taxon>Amygdaleae</taxon>
        <taxon>Prunus</taxon>
    </lineage>
</organism>
<name>A0ABM0NNW4_PRUMU</name>
<dbReference type="RefSeq" id="XP_008227598.1">
    <property type="nucleotide sequence ID" value="XM_008229376.2"/>
</dbReference>
<sequence length="429" mass="47487">MHLVLFFPFLFGLFPDDVQVQCVLTDFLTLSEKMEEAAKGKGTVTSLSSLFPVEDAQKAAKRLQDSIAERQQMLDQLGGFVADNASLINLVRRLPDHLHHDIMVPFGKAAFFPGRLVHTNEFLVLLGEGYYAERTSRQTLEILKRRGMALDSQVDSLNAMLNDLRLEASFLDATASEAAEGLVEIREDYAEETSSEKESEPGPCKQASSSSSGADFTKVADEDEEFARIASRMDELEKEELEAENEAVSLEQTKDEFAAESNDESDEDEQVEADLHQYSDHKSLHQNVKFSEKAMSRKPPELTEDGIAANKESFTDQLSCLGLTVQPIAKVQDRSSHGNILACDVKSSSGKALVAPQVHNAQAVHLSRSQEVPLQSSKPEFDGQKAFTGSIIERTHNQQTTSREQTTTTSQSSGSQPPKPVSRFKMQRK</sequence>
<evidence type="ECO:0000256" key="2">
    <source>
        <dbReference type="ARBA" id="ARBA00023242"/>
    </source>
</evidence>
<feature type="region of interest" description="Disordered" evidence="4">
    <location>
        <begin position="188"/>
        <end position="219"/>
    </location>
</feature>
<evidence type="ECO:0000256" key="3">
    <source>
        <dbReference type="ARBA" id="ARBA00038295"/>
    </source>
</evidence>
<keyword evidence="6" id="KW-1185">Reference proteome</keyword>
<gene>
    <name evidence="7" type="primary">LOC103327088</name>
</gene>
<evidence type="ECO:0000313" key="7">
    <source>
        <dbReference type="RefSeq" id="XP_008227598.1"/>
    </source>
</evidence>
<feature type="region of interest" description="Disordered" evidence="4">
    <location>
        <begin position="367"/>
        <end position="429"/>
    </location>
</feature>
<evidence type="ECO:0000256" key="5">
    <source>
        <dbReference type="SAM" id="SignalP"/>
    </source>
</evidence>
<keyword evidence="5" id="KW-0732">Signal</keyword>
<feature type="chain" id="PRO_5047158406" evidence="5">
    <location>
        <begin position="21"/>
        <end position="429"/>
    </location>
</feature>
<evidence type="ECO:0000256" key="1">
    <source>
        <dbReference type="ARBA" id="ARBA00004123"/>
    </source>
</evidence>
<evidence type="ECO:0000256" key="4">
    <source>
        <dbReference type="SAM" id="MobiDB-lite"/>
    </source>
</evidence>
<reference evidence="6" key="1">
    <citation type="journal article" date="2012" name="Nat. Commun.">
        <title>The genome of Prunus mume.</title>
        <authorList>
            <person name="Zhang Q."/>
            <person name="Chen W."/>
            <person name="Sun L."/>
            <person name="Zhao F."/>
            <person name="Huang B."/>
            <person name="Yang W."/>
            <person name="Tao Y."/>
            <person name="Wang J."/>
            <person name="Yuan Z."/>
            <person name="Fan G."/>
            <person name="Xing Z."/>
            <person name="Han C."/>
            <person name="Pan H."/>
            <person name="Zhong X."/>
            <person name="Shi W."/>
            <person name="Liang X."/>
            <person name="Du D."/>
            <person name="Sun F."/>
            <person name="Xu Z."/>
            <person name="Hao R."/>
            <person name="Lv T."/>
            <person name="Lv Y."/>
            <person name="Zheng Z."/>
            <person name="Sun M."/>
            <person name="Luo L."/>
            <person name="Cai M."/>
            <person name="Gao Y."/>
            <person name="Wang J."/>
            <person name="Yin Y."/>
            <person name="Xu X."/>
            <person name="Cheng T."/>
            <person name="Wang J."/>
        </authorList>
    </citation>
    <scope>NUCLEOTIDE SEQUENCE [LARGE SCALE GENOMIC DNA]</scope>
</reference>
<comment type="similarity">
    <text evidence="3">Belongs to the RNA polymerase II subunit 5-mediating protein family.</text>
</comment>
<dbReference type="Proteomes" id="UP000694861">
    <property type="component" value="Linkage group LG3"/>
</dbReference>
<feature type="compositionally biased region" description="Basic and acidic residues" evidence="4">
    <location>
        <begin position="273"/>
        <end position="283"/>
    </location>
</feature>
<dbReference type="Gene3D" id="1.10.287.370">
    <property type="match status" value="1"/>
</dbReference>
<feature type="compositionally biased region" description="Acidic residues" evidence="4">
    <location>
        <begin position="261"/>
        <end position="272"/>
    </location>
</feature>
<feature type="compositionally biased region" description="Polar residues" evidence="4">
    <location>
        <begin position="367"/>
        <end position="378"/>
    </location>
</feature>
<comment type="subcellular location">
    <subcellularLocation>
        <location evidence="1">Nucleus</location>
    </subcellularLocation>
</comment>
<feature type="compositionally biased region" description="Acidic residues" evidence="4">
    <location>
        <begin position="236"/>
        <end position="245"/>
    </location>
</feature>
<dbReference type="InterPro" id="IPR052255">
    <property type="entry name" value="RNA_pol_II_subunit5-mediator"/>
</dbReference>
<feature type="signal peptide" evidence="5">
    <location>
        <begin position="1"/>
        <end position="20"/>
    </location>
</feature>
<feature type="region of interest" description="Disordered" evidence="4">
    <location>
        <begin position="236"/>
        <end position="284"/>
    </location>
</feature>
<dbReference type="CDD" id="cd23159">
    <property type="entry name" value="Prefoldin_URI1"/>
    <property type="match status" value="1"/>
</dbReference>
<feature type="compositionally biased region" description="Low complexity" evidence="4">
    <location>
        <begin position="398"/>
        <end position="416"/>
    </location>
</feature>
<accession>A0ABM0NNW4</accession>
<dbReference type="PANTHER" id="PTHR15111:SF0">
    <property type="entry name" value="UNCONVENTIONAL PREFOLDIN RPB5 INTERACTOR 1"/>
    <property type="match status" value="1"/>
</dbReference>
<keyword evidence="2" id="KW-0539">Nucleus</keyword>
<dbReference type="GeneID" id="103327088"/>
<feature type="compositionally biased region" description="Basic and acidic residues" evidence="4">
    <location>
        <begin position="188"/>
        <end position="200"/>
    </location>
</feature>
<dbReference type="InterPro" id="IPR004127">
    <property type="entry name" value="Prefoldin_subunit_alpha"/>
</dbReference>
<dbReference type="Pfam" id="PF02996">
    <property type="entry name" value="Prefoldin"/>
    <property type="match status" value="1"/>
</dbReference>
<dbReference type="PANTHER" id="PTHR15111">
    <property type="entry name" value="RNA POLYMERASE II SUBUNIT 5-MEDIATING PROTEIN NNX3"/>
    <property type="match status" value="1"/>
</dbReference>
<evidence type="ECO:0000313" key="6">
    <source>
        <dbReference type="Proteomes" id="UP000694861"/>
    </source>
</evidence>
<dbReference type="SUPFAM" id="SSF46579">
    <property type="entry name" value="Prefoldin"/>
    <property type="match status" value="1"/>
</dbReference>
<protein>
    <submittedName>
        <fullName evidence="7">RNA polymerase II subunit 5-mediating protein homolog isoform X1</fullName>
    </submittedName>
</protein>
<reference evidence="7" key="2">
    <citation type="submission" date="2025-08" db="UniProtKB">
        <authorList>
            <consortium name="RefSeq"/>
        </authorList>
    </citation>
    <scope>IDENTIFICATION</scope>
</reference>